<dbReference type="AlphaFoldDB" id="A0A218WIH1"/>
<protein>
    <submittedName>
        <fullName evidence="2">Uncharacterized protein</fullName>
    </submittedName>
</protein>
<dbReference type="Proteomes" id="UP000197138">
    <property type="component" value="Unassembled WGS sequence"/>
</dbReference>
<evidence type="ECO:0000313" key="2">
    <source>
        <dbReference type="EMBL" id="OWM72644.1"/>
    </source>
</evidence>
<gene>
    <name evidence="2" type="ORF">CDL15_Pgr013112</name>
</gene>
<feature type="region of interest" description="Disordered" evidence="1">
    <location>
        <begin position="216"/>
        <end position="288"/>
    </location>
</feature>
<proteinExistence type="predicted"/>
<reference evidence="3" key="1">
    <citation type="journal article" date="2017" name="Plant J.">
        <title>The pomegranate (Punica granatum L.) genome and the genomics of punicalagin biosynthesis.</title>
        <authorList>
            <person name="Qin G."/>
            <person name="Xu C."/>
            <person name="Ming R."/>
            <person name="Tang H."/>
            <person name="Guyot R."/>
            <person name="Kramer E.M."/>
            <person name="Hu Y."/>
            <person name="Yi X."/>
            <person name="Qi Y."/>
            <person name="Xu X."/>
            <person name="Gao Z."/>
            <person name="Pan H."/>
            <person name="Jian J."/>
            <person name="Tian Y."/>
            <person name="Yue Z."/>
            <person name="Xu Y."/>
        </authorList>
    </citation>
    <scope>NUCLEOTIDE SEQUENCE [LARGE SCALE GENOMIC DNA]</scope>
    <source>
        <strain evidence="3">cv. Dabenzi</strain>
    </source>
</reference>
<feature type="compositionally biased region" description="Polar residues" evidence="1">
    <location>
        <begin position="218"/>
        <end position="234"/>
    </location>
</feature>
<name>A0A218WIH1_PUNGR</name>
<feature type="compositionally biased region" description="Polar residues" evidence="1">
    <location>
        <begin position="314"/>
        <end position="325"/>
    </location>
</feature>
<dbReference type="EMBL" id="MTKT01004273">
    <property type="protein sequence ID" value="OWM72644.1"/>
    <property type="molecule type" value="Genomic_DNA"/>
</dbReference>
<feature type="region of interest" description="Disordered" evidence="1">
    <location>
        <begin position="314"/>
        <end position="343"/>
    </location>
</feature>
<accession>A0A218WIH1</accession>
<evidence type="ECO:0000313" key="3">
    <source>
        <dbReference type="Proteomes" id="UP000197138"/>
    </source>
</evidence>
<organism evidence="2 3">
    <name type="scientific">Punica granatum</name>
    <name type="common">Pomegranate</name>
    <dbReference type="NCBI Taxonomy" id="22663"/>
    <lineage>
        <taxon>Eukaryota</taxon>
        <taxon>Viridiplantae</taxon>
        <taxon>Streptophyta</taxon>
        <taxon>Embryophyta</taxon>
        <taxon>Tracheophyta</taxon>
        <taxon>Spermatophyta</taxon>
        <taxon>Magnoliopsida</taxon>
        <taxon>eudicotyledons</taxon>
        <taxon>Gunneridae</taxon>
        <taxon>Pentapetalae</taxon>
        <taxon>rosids</taxon>
        <taxon>malvids</taxon>
        <taxon>Myrtales</taxon>
        <taxon>Lythraceae</taxon>
        <taxon>Punica</taxon>
    </lineage>
</organism>
<sequence length="343" mass="38188">MDHTDLDTSLAKMFGSQMSMAQALEIVDLPTNEEKDANEPIPLTLLLKPFGFKPPPPKTIIPRLLQAWNIRKGVSIAPKKYADDILVCVFKDKKDMLFVERDRAWSVQGAHLMTARWDKGKSLEEIPFDSVTFWVQLRGIPLEMLSKKNITRILGHDQAHCASETPPNPNLYGPWLRFDPQSDLPPPQATLIPPENLSLLTDNNLLDPVTHSRPHCQISISKNSTPDNAQSIKSPPSIGEDNQETRQSTDLVKELSNVGTACGSDPSSNFLRRGQLSPRKKTTRTTQNNSQVICTDTLYSGLIDLQDQAQAHFSDNWSPSHQSVPSEAHRLPCKPSAQPNPPV</sequence>
<comment type="caution">
    <text evidence="2">The sequence shown here is derived from an EMBL/GenBank/DDBJ whole genome shotgun (WGS) entry which is preliminary data.</text>
</comment>
<evidence type="ECO:0000256" key="1">
    <source>
        <dbReference type="SAM" id="MobiDB-lite"/>
    </source>
</evidence>